<dbReference type="eggNOG" id="COG3386">
    <property type="taxonomic scope" value="Bacteria"/>
</dbReference>
<dbReference type="Proteomes" id="UP000028534">
    <property type="component" value="Unassembled WGS sequence"/>
</dbReference>
<dbReference type="PANTHER" id="PTHR40274">
    <property type="entry name" value="VIRGINIAMYCIN B LYASE"/>
    <property type="match status" value="1"/>
</dbReference>
<comment type="caution">
    <text evidence="2">The sequence shown here is derived from an EMBL/GenBank/DDBJ whole genome shotgun (WGS) entry which is preliminary data.</text>
</comment>
<organism evidence="2 3">
    <name type="scientific">Sphingobium yanoikuyae</name>
    <name type="common">Sphingomonas yanoikuyae</name>
    <dbReference type="NCBI Taxonomy" id="13690"/>
    <lineage>
        <taxon>Bacteria</taxon>
        <taxon>Pseudomonadati</taxon>
        <taxon>Pseudomonadota</taxon>
        <taxon>Alphaproteobacteria</taxon>
        <taxon>Sphingomonadales</taxon>
        <taxon>Sphingomonadaceae</taxon>
        <taxon>Sphingobium</taxon>
    </lineage>
</organism>
<dbReference type="SUPFAM" id="SSF63829">
    <property type="entry name" value="Calcium-dependent phosphotriesterase"/>
    <property type="match status" value="1"/>
</dbReference>
<reference evidence="2 3" key="1">
    <citation type="submission" date="2014-03" db="EMBL/GenBank/DDBJ databases">
        <title>Genome sequence of Sphingobium yanoikuyae B1.</title>
        <authorList>
            <person name="Gan H.M."/>
            <person name="Gan H.Y."/>
            <person name="Savka M.A."/>
        </authorList>
    </citation>
    <scope>NUCLEOTIDE SEQUENCE [LARGE SCALE GENOMIC DNA]</scope>
    <source>
        <strain evidence="2 3">B1</strain>
    </source>
</reference>
<name>A0A084EDE4_SPHYA</name>
<feature type="domain" description="SMP-30/Gluconolactonase/LRE-like region" evidence="1">
    <location>
        <begin position="34"/>
        <end position="227"/>
    </location>
</feature>
<dbReference type="InterPro" id="IPR013658">
    <property type="entry name" value="SGL"/>
</dbReference>
<evidence type="ECO:0000313" key="3">
    <source>
        <dbReference type="Proteomes" id="UP000028534"/>
    </source>
</evidence>
<dbReference type="RefSeq" id="WP_037521970.1">
    <property type="nucleotide sequence ID" value="NZ_JGVR01000036.1"/>
</dbReference>
<evidence type="ECO:0000313" key="2">
    <source>
        <dbReference type="EMBL" id="KEZ15986.1"/>
    </source>
</evidence>
<dbReference type="Pfam" id="PF08450">
    <property type="entry name" value="SGL"/>
    <property type="match status" value="1"/>
</dbReference>
<proteinExistence type="predicted"/>
<gene>
    <name evidence="2" type="ORF">CP98_04268</name>
</gene>
<dbReference type="InterPro" id="IPR051344">
    <property type="entry name" value="Vgb"/>
</dbReference>
<protein>
    <submittedName>
        <fullName evidence="2">Gluconolactonase</fullName>
    </submittedName>
</protein>
<dbReference type="Gene3D" id="2.120.10.30">
    <property type="entry name" value="TolB, C-terminal domain"/>
    <property type="match status" value="3"/>
</dbReference>
<evidence type="ECO:0000259" key="1">
    <source>
        <dbReference type="Pfam" id="PF08450"/>
    </source>
</evidence>
<dbReference type="AlphaFoldDB" id="A0A084EDE4"/>
<dbReference type="SUPFAM" id="SSF101898">
    <property type="entry name" value="NHL repeat"/>
    <property type="match status" value="1"/>
</dbReference>
<dbReference type="STRING" id="13690.AX777_21110"/>
<accession>A0A084EDE4</accession>
<dbReference type="EMBL" id="JGVR01000036">
    <property type="protein sequence ID" value="KEZ15986.1"/>
    <property type="molecule type" value="Genomic_DNA"/>
</dbReference>
<sequence length="532" mass="54468">MAVQSGRYGAASAAIAAEGWSLARLTPPSRLHGANGLATGPDGRLYVAQVGGSQVSAIDVDSGAIETISAMGGAIVAPDDLVFDDAGNLYLTEITEGRVAMRTPSGDVRVVRGDIPVANPITWHQGRLIAGECRIGARIMELDLDGGEPRVILDNVPMANAFQVGPDGKLYFPVMGANEIWRVDLNGGAPEVVAGDLGVPDSVKFDSKGRIVTTQVASGQVLRLDLVNGTREVLADLGPGLDNVSFIGDRIFVSSIPGEITELLGDGKVRWVVPRALQWPLGLAMGADGALFVADGTFGYTLRSGEALTLAGMIFYPGCPGYMRGVAAGAQAGEWIISTGLGAVARYRPGQGESDFLATGLDQLMGVAVAPGGAVVVAEYGTGRLLSIENGAVGELTTDLDKPMGVALAPDGTAYVAEAGAGRVLRIAGGRSETIIDGLGRPEGLAIHDGTLFVVDTRAKTLVASDLSGGARETIASALPVGAPAGVTPKFLGPIGDMAGPMINFADVTAGPDGTLYVSGDAEGSVLALRRR</sequence>
<dbReference type="InterPro" id="IPR011042">
    <property type="entry name" value="6-blade_b-propeller_TolB-like"/>
</dbReference>
<dbReference type="PATRIC" id="fig|13690.10.peg.4392"/>
<dbReference type="PANTHER" id="PTHR40274:SF4">
    <property type="entry name" value="BLL1406 PROTEIN"/>
    <property type="match status" value="1"/>
</dbReference>